<dbReference type="PANTHER" id="PTHR43130">
    <property type="entry name" value="ARAC-FAMILY TRANSCRIPTIONAL REGULATOR"/>
    <property type="match status" value="1"/>
</dbReference>
<accession>A0ABS4QE21</accession>
<reference evidence="4 5" key="1">
    <citation type="submission" date="2021-03" db="EMBL/GenBank/DDBJ databases">
        <title>Sequencing the genomes of 1000 actinobacteria strains.</title>
        <authorList>
            <person name="Klenk H.-P."/>
        </authorList>
    </citation>
    <scope>NUCLEOTIDE SEQUENCE [LARGE SCALE GENOMIC DNA]</scope>
    <source>
        <strain evidence="4 5">DSM 45516</strain>
    </source>
</reference>
<dbReference type="Gene3D" id="1.10.10.60">
    <property type="entry name" value="Homeodomain-like"/>
    <property type="match status" value="1"/>
</dbReference>
<dbReference type="PANTHER" id="PTHR43130:SF3">
    <property type="entry name" value="HTH-TYPE TRANSCRIPTIONAL REGULATOR RV1931C"/>
    <property type="match status" value="1"/>
</dbReference>
<name>A0ABS4QE21_9NOCA</name>
<evidence type="ECO:0000313" key="5">
    <source>
        <dbReference type="Proteomes" id="UP001519325"/>
    </source>
</evidence>
<keyword evidence="1" id="KW-0805">Transcription regulation</keyword>
<dbReference type="SUPFAM" id="SSF52317">
    <property type="entry name" value="Class I glutamine amidotransferase-like"/>
    <property type="match status" value="1"/>
</dbReference>
<dbReference type="Gene3D" id="3.40.50.880">
    <property type="match status" value="1"/>
</dbReference>
<keyword evidence="5" id="KW-1185">Reference proteome</keyword>
<dbReference type="Pfam" id="PF12833">
    <property type="entry name" value="HTH_18"/>
    <property type="match status" value="1"/>
</dbReference>
<dbReference type="InterPro" id="IPR009057">
    <property type="entry name" value="Homeodomain-like_sf"/>
</dbReference>
<dbReference type="Proteomes" id="UP001519325">
    <property type="component" value="Unassembled WGS sequence"/>
</dbReference>
<proteinExistence type="predicted"/>
<protein>
    <submittedName>
        <fullName evidence="4">Transcriptional regulator GlxA family with amidase domain</fullName>
    </submittedName>
</protein>
<keyword evidence="2" id="KW-0804">Transcription</keyword>
<gene>
    <name evidence="4" type="ORF">BJ987_002255</name>
</gene>
<comment type="caution">
    <text evidence="4">The sequence shown here is derived from an EMBL/GenBank/DDBJ whole genome shotgun (WGS) entry which is preliminary data.</text>
</comment>
<dbReference type="InterPro" id="IPR002818">
    <property type="entry name" value="DJ-1/PfpI"/>
</dbReference>
<dbReference type="InterPro" id="IPR029062">
    <property type="entry name" value="Class_I_gatase-like"/>
</dbReference>
<dbReference type="CDD" id="cd03137">
    <property type="entry name" value="GATase1_AraC_1"/>
    <property type="match status" value="1"/>
</dbReference>
<organism evidence="4 5">
    <name type="scientific">Nocardia goodfellowii</name>
    <dbReference type="NCBI Taxonomy" id="882446"/>
    <lineage>
        <taxon>Bacteria</taxon>
        <taxon>Bacillati</taxon>
        <taxon>Actinomycetota</taxon>
        <taxon>Actinomycetes</taxon>
        <taxon>Mycobacteriales</taxon>
        <taxon>Nocardiaceae</taxon>
        <taxon>Nocardia</taxon>
    </lineage>
</organism>
<evidence type="ECO:0000256" key="2">
    <source>
        <dbReference type="ARBA" id="ARBA00023163"/>
    </source>
</evidence>
<dbReference type="InterPro" id="IPR052158">
    <property type="entry name" value="INH-QAR"/>
</dbReference>
<evidence type="ECO:0000313" key="4">
    <source>
        <dbReference type="EMBL" id="MBP2189354.1"/>
    </source>
</evidence>
<dbReference type="InterPro" id="IPR018060">
    <property type="entry name" value="HTH_AraC"/>
</dbReference>
<dbReference type="RefSeq" id="WP_307869572.1">
    <property type="nucleotide sequence ID" value="NZ_JAGGMR010000001.1"/>
</dbReference>
<evidence type="ECO:0000256" key="1">
    <source>
        <dbReference type="ARBA" id="ARBA00023015"/>
    </source>
</evidence>
<dbReference type="EMBL" id="JAGGMR010000001">
    <property type="protein sequence ID" value="MBP2189354.1"/>
    <property type="molecule type" value="Genomic_DNA"/>
</dbReference>
<evidence type="ECO:0000259" key="3">
    <source>
        <dbReference type="PROSITE" id="PS01124"/>
    </source>
</evidence>
<dbReference type="PROSITE" id="PS01124">
    <property type="entry name" value="HTH_ARAC_FAMILY_2"/>
    <property type="match status" value="1"/>
</dbReference>
<feature type="domain" description="HTH araC/xylS-type" evidence="3">
    <location>
        <begin position="218"/>
        <end position="316"/>
    </location>
</feature>
<sequence>MNEALVVVVGYHGVELLDIACVTSSLDMANRMGAAPRYRMVVVTPGGAPVECNSGLSLPGQEALEQFNQTIDTLVVSGGLGHCDAAADAKIVGHVRRLARQSRRVASICTGATVLAATGLLDGKSVTTHWFYADELAKSYPKAQVDPNPIFVRDGNVATSGGVTSALDLTLAFIEEDHGAEVARRVAMGLVTYLRRPGSQSQVSTFVASPPPEHPLVRRVVEYIGAHLDGDLDGPALSAVAGTSDRHLTRLFVQEIGETPGKYVRRIRADTAARLLRSTGLRLDEIAGHCGYSSAETLRQAFTARFGQSPSAYRTAHRRQDGTAVSAR</sequence>
<dbReference type="SMART" id="SM00342">
    <property type="entry name" value="HTH_ARAC"/>
    <property type="match status" value="1"/>
</dbReference>
<dbReference type="Pfam" id="PF01965">
    <property type="entry name" value="DJ-1_PfpI"/>
    <property type="match status" value="1"/>
</dbReference>
<dbReference type="SUPFAM" id="SSF46689">
    <property type="entry name" value="Homeodomain-like"/>
    <property type="match status" value="2"/>
</dbReference>